<evidence type="ECO:0000313" key="11">
    <source>
        <dbReference type="Proteomes" id="UP000075787"/>
    </source>
</evidence>
<keyword evidence="1" id="KW-0813">Transport</keyword>
<gene>
    <name evidence="10" type="ORF">AUP44_19360</name>
</gene>
<dbReference type="PANTHER" id="PTHR42781">
    <property type="entry name" value="SPERMIDINE/PUTRESCINE IMPORT ATP-BINDING PROTEIN POTA"/>
    <property type="match status" value="1"/>
</dbReference>
<evidence type="ECO:0000256" key="5">
    <source>
        <dbReference type="ARBA" id="ARBA00022840"/>
    </source>
</evidence>
<comment type="caution">
    <text evidence="10">The sequence shown here is derived from an EMBL/GenBank/DDBJ whole genome shotgun (WGS) entry which is preliminary data.</text>
</comment>
<dbReference type="InterPro" id="IPR017871">
    <property type="entry name" value="ABC_transporter-like_CS"/>
</dbReference>
<sequence length="353" mass="37057">MNPSSTTPSRLILDDIVHAYDGRVAVDHVSVGIAAGEILCLLGPSGCGKTTCLRLAAGLEDVQHGRVIIDGRTVAEPGRAVKPEARGVGLVFQDYALFPHLTVRDNVGFGLRQAGAAERRRRSEALLDLVGLGGRGGDYPHMMSGGEQQRVALARALAPEPQVMLLDEPFSGLDIALRDRLCADTLAVLREVGAAALMVTHDPDEALRMGDRIAVMNGGRIVQAGHATELYQAPATPFVARLFGELNAISLRVAGGRVSTPLGSLPAPGIADGTTVTVMIRPEALIEDAAGVIEAEVVEVRALGPVTALGIRVAGWPGRLGLRLGGVPRHGRGDRLRLALDLGQTFVFAADGR</sequence>
<dbReference type="GeneID" id="97242031"/>
<dbReference type="AlphaFoldDB" id="A0A162LZM9"/>
<accession>A0A162LZM9</accession>
<keyword evidence="4" id="KW-0547">Nucleotide-binding</keyword>
<reference evidence="10 11" key="1">
    <citation type="submission" date="2015-12" db="EMBL/GenBank/DDBJ databases">
        <title>Genome sequence of Tistrella mobilis MCCC 1A02139.</title>
        <authorList>
            <person name="Lu L."/>
            <person name="Lai Q."/>
            <person name="Shao Z."/>
            <person name="Qian P."/>
        </authorList>
    </citation>
    <scope>NUCLEOTIDE SEQUENCE [LARGE SCALE GENOMIC DNA]</scope>
    <source>
        <strain evidence="10 11">MCCC 1A02139</strain>
    </source>
</reference>
<dbReference type="Pfam" id="PF00005">
    <property type="entry name" value="ABC_tran"/>
    <property type="match status" value="1"/>
</dbReference>
<dbReference type="CDD" id="cd03259">
    <property type="entry name" value="ABC_Carb_Solutes_like"/>
    <property type="match status" value="1"/>
</dbReference>
<evidence type="ECO:0000256" key="4">
    <source>
        <dbReference type="ARBA" id="ARBA00022741"/>
    </source>
</evidence>
<evidence type="ECO:0000256" key="2">
    <source>
        <dbReference type="ARBA" id="ARBA00022475"/>
    </source>
</evidence>
<feature type="domain" description="ABC transporter" evidence="9">
    <location>
        <begin position="11"/>
        <end position="243"/>
    </location>
</feature>
<dbReference type="GO" id="GO:0016020">
    <property type="term" value="C:membrane"/>
    <property type="evidence" value="ECO:0007669"/>
    <property type="project" value="InterPro"/>
</dbReference>
<keyword evidence="2" id="KW-1003">Cell membrane</keyword>
<evidence type="ECO:0000256" key="1">
    <source>
        <dbReference type="ARBA" id="ARBA00022448"/>
    </source>
</evidence>
<dbReference type="InterPro" id="IPR008995">
    <property type="entry name" value="Mo/tungstate-bd_C_term_dom"/>
</dbReference>
<dbReference type="InterPro" id="IPR050093">
    <property type="entry name" value="ABC_SmlMolc_Importer"/>
</dbReference>
<dbReference type="SUPFAM" id="SSF50331">
    <property type="entry name" value="MOP-like"/>
    <property type="match status" value="1"/>
</dbReference>
<dbReference type="OrthoDB" id="9802264at2"/>
<dbReference type="PROSITE" id="PS50893">
    <property type="entry name" value="ABC_TRANSPORTER_2"/>
    <property type="match status" value="1"/>
</dbReference>
<dbReference type="RefSeq" id="WP_062761330.1">
    <property type="nucleotide sequence ID" value="NZ_CP121034.1"/>
</dbReference>
<dbReference type="GO" id="GO:0016887">
    <property type="term" value="F:ATP hydrolysis activity"/>
    <property type="evidence" value="ECO:0007669"/>
    <property type="project" value="InterPro"/>
</dbReference>
<evidence type="ECO:0000256" key="7">
    <source>
        <dbReference type="ARBA" id="ARBA00023065"/>
    </source>
</evidence>
<evidence type="ECO:0000313" key="10">
    <source>
        <dbReference type="EMBL" id="KYO57652.1"/>
    </source>
</evidence>
<keyword evidence="3" id="KW-0410">Iron transport</keyword>
<keyword evidence="6" id="KW-0408">Iron</keyword>
<dbReference type="GO" id="GO:0015697">
    <property type="term" value="P:quaternary ammonium group transport"/>
    <property type="evidence" value="ECO:0007669"/>
    <property type="project" value="UniProtKB-ARBA"/>
</dbReference>
<dbReference type="InterPro" id="IPR015853">
    <property type="entry name" value="ABC_transpr_FbpC"/>
</dbReference>
<dbReference type="GO" id="GO:0015408">
    <property type="term" value="F:ABC-type ferric iron transporter activity"/>
    <property type="evidence" value="ECO:0007669"/>
    <property type="project" value="InterPro"/>
</dbReference>
<keyword evidence="8" id="KW-0472">Membrane</keyword>
<evidence type="ECO:0000256" key="3">
    <source>
        <dbReference type="ARBA" id="ARBA00022496"/>
    </source>
</evidence>
<dbReference type="PROSITE" id="PS00211">
    <property type="entry name" value="ABC_TRANSPORTER_1"/>
    <property type="match status" value="1"/>
</dbReference>
<dbReference type="FunFam" id="3.40.50.300:FF:000425">
    <property type="entry name" value="Probable ABC transporter, ATP-binding subunit"/>
    <property type="match status" value="1"/>
</dbReference>
<dbReference type="InterPro" id="IPR003593">
    <property type="entry name" value="AAA+_ATPase"/>
</dbReference>
<keyword evidence="5" id="KW-0067">ATP-binding</keyword>
<dbReference type="GO" id="GO:0005524">
    <property type="term" value="F:ATP binding"/>
    <property type="evidence" value="ECO:0007669"/>
    <property type="project" value="UniProtKB-KW"/>
</dbReference>
<dbReference type="EMBL" id="LPZR01000010">
    <property type="protein sequence ID" value="KYO57652.1"/>
    <property type="molecule type" value="Genomic_DNA"/>
</dbReference>
<dbReference type="SUPFAM" id="SSF52540">
    <property type="entry name" value="P-loop containing nucleoside triphosphate hydrolases"/>
    <property type="match status" value="1"/>
</dbReference>
<dbReference type="PANTHER" id="PTHR42781:SF4">
    <property type="entry name" value="SPERMIDINE_PUTRESCINE IMPORT ATP-BINDING PROTEIN POTA"/>
    <property type="match status" value="1"/>
</dbReference>
<name>A0A162LZM9_9PROT</name>
<evidence type="ECO:0000256" key="6">
    <source>
        <dbReference type="ARBA" id="ARBA00023004"/>
    </source>
</evidence>
<proteinExistence type="predicted"/>
<dbReference type="Gene3D" id="3.40.50.300">
    <property type="entry name" value="P-loop containing nucleotide triphosphate hydrolases"/>
    <property type="match status" value="1"/>
</dbReference>
<keyword evidence="7" id="KW-0406">Ion transport</keyword>
<organism evidence="10 11">
    <name type="scientific">Tistrella mobilis</name>
    <dbReference type="NCBI Taxonomy" id="171437"/>
    <lineage>
        <taxon>Bacteria</taxon>
        <taxon>Pseudomonadati</taxon>
        <taxon>Pseudomonadota</taxon>
        <taxon>Alphaproteobacteria</taxon>
        <taxon>Geminicoccales</taxon>
        <taxon>Geminicoccaceae</taxon>
        <taxon>Tistrella</taxon>
    </lineage>
</organism>
<evidence type="ECO:0000259" key="9">
    <source>
        <dbReference type="PROSITE" id="PS50893"/>
    </source>
</evidence>
<protein>
    <submittedName>
        <fullName evidence="10">ABC transporter</fullName>
    </submittedName>
</protein>
<dbReference type="SMART" id="SM00382">
    <property type="entry name" value="AAA"/>
    <property type="match status" value="1"/>
</dbReference>
<dbReference type="InterPro" id="IPR003439">
    <property type="entry name" value="ABC_transporter-like_ATP-bd"/>
</dbReference>
<dbReference type="InterPro" id="IPR027417">
    <property type="entry name" value="P-loop_NTPase"/>
</dbReference>
<evidence type="ECO:0000256" key="8">
    <source>
        <dbReference type="ARBA" id="ARBA00023136"/>
    </source>
</evidence>
<dbReference type="Proteomes" id="UP000075787">
    <property type="component" value="Unassembled WGS sequence"/>
</dbReference>